<accession>A0A8R1U3N4</accession>
<feature type="compositionally biased region" description="Basic residues" evidence="1">
    <location>
        <begin position="12"/>
        <end position="21"/>
    </location>
</feature>
<protein>
    <submittedName>
        <fullName evidence="2">Uncharacterized protein</fullName>
    </submittedName>
</protein>
<accession>A0A2A6BFI3</accession>
<reference evidence="2" key="2">
    <citation type="submission" date="2022-06" db="UniProtKB">
        <authorList>
            <consortium name="EnsemblMetazoa"/>
        </authorList>
    </citation>
    <scope>IDENTIFICATION</scope>
    <source>
        <strain evidence="2">PS312</strain>
    </source>
</reference>
<sequence>MDCTKETETTTRKKSLHGKVTRGREEYLSMNRAFYAIRAETGKHSERKGAMFVGDLMRSLEGKPGMSHEELMDMIGLLRTFHSEDHSSCLSIYDDHGWGFIFRGMYSPRPK</sequence>
<feature type="region of interest" description="Disordered" evidence="1">
    <location>
        <begin position="1"/>
        <end position="21"/>
    </location>
</feature>
<feature type="compositionally biased region" description="Basic and acidic residues" evidence="1">
    <location>
        <begin position="1"/>
        <end position="11"/>
    </location>
</feature>
<proteinExistence type="predicted"/>
<evidence type="ECO:0000313" key="3">
    <source>
        <dbReference type="Proteomes" id="UP000005239"/>
    </source>
</evidence>
<keyword evidence="3" id="KW-1185">Reference proteome</keyword>
<dbReference type="EnsemblMetazoa" id="PPA00265.1">
    <property type="protein sequence ID" value="PPA00265.1"/>
    <property type="gene ID" value="WBGene00089819"/>
</dbReference>
<evidence type="ECO:0000256" key="1">
    <source>
        <dbReference type="SAM" id="MobiDB-lite"/>
    </source>
</evidence>
<name>A0A2A6BFI3_PRIPA</name>
<dbReference type="Proteomes" id="UP000005239">
    <property type="component" value="Unassembled WGS sequence"/>
</dbReference>
<organism evidence="2 3">
    <name type="scientific">Pristionchus pacificus</name>
    <name type="common">Parasitic nematode worm</name>
    <dbReference type="NCBI Taxonomy" id="54126"/>
    <lineage>
        <taxon>Eukaryota</taxon>
        <taxon>Metazoa</taxon>
        <taxon>Ecdysozoa</taxon>
        <taxon>Nematoda</taxon>
        <taxon>Chromadorea</taxon>
        <taxon>Rhabditida</taxon>
        <taxon>Rhabditina</taxon>
        <taxon>Diplogasteromorpha</taxon>
        <taxon>Diplogasteroidea</taxon>
        <taxon>Neodiplogasteridae</taxon>
        <taxon>Pristionchus</taxon>
    </lineage>
</organism>
<gene>
    <name evidence="2" type="primary">WBGene00089819</name>
</gene>
<reference evidence="3" key="1">
    <citation type="journal article" date="2008" name="Nat. Genet.">
        <title>The Pristionchus pacificus genome provides a unique perspective on nematode lifestyle and parasitism.</title>
        <authorList>
            <person name="Dieterich C."/>
            <person name="Clifton S.W."/>
            <person name="Schuster L.N."/>
            <person name="Chinwalla A."/>
            <person name="Delehaunty K."/>
            <person name="Dinkelacker I."/>
            <person name="Fulton L."/>
            <person name="Fulton R."/>
            <person name="Godfrey J."/>
            <person name="Minx P."/>
            <person name="Mitreva M."/>
            <person name="Roeseler W."/>
            <person name="Tian H."/>
            <person name="Witte H."/>
            <person name="Yang S.P."/>
            <person name="Wilson R.K."/>
            <person name="Sommer R.J."/>
        </authorList>
    </citation>
    <scope>NUCLEOTIDE SEQUENCE [LARGE SCALE GENOMIC DNA]</scope>
    <source>
        <strain evidence="3">PS312</strain>
    </source>
</reference>
<evidence type="ECO:0000313" key="2">
    <source>
        <dbReference type="EnsemblMetazoa" id="PPA00265.1"/>
    </source>
</evidence>
<dbReference type="AlphaFoldDB" id="A0A2A6BFI3"/>